<proteinExistence type="predicted"/>
<dbReference type="Pfam" id="PF03023">
    <property type="entry name" value="MurJ"/>
    <property type="match status" value="1"/>
</dbReference>
<reference evidence="9 10" key="1">
    <citation type="journal article" date="2018" name="bioRxiv">
        <title>Evidence of independent acquisition and adaption of ultra-small bacteria to human hosts across the highly diverse yet reduced genomes of the phylum Saccharibacteria.</title>
        <authorList>
            <person name="McLean J.S."/>
            <person name="Bor B."/>
            <person name="To T.T."/>
            <person name="Liu Q."/>
            <person name="Kearns K.A."/>
            <person name="Solden L.M."/>
            <person name="Wrighton K.C."/>
            <person name="He X."/>
            <person name="Shi W."/>
        </authorList>
    </citation>
    <scope>NUCLEOTIDE SEQUENCE [LARGE SCALE GENOMIC DNA]</scope>
    <source>
        <strain evidence="9 10">TM7_KMM_G3_1_HOT_351</strain>
    </source>
</reference>
<feature type="transmembrane region" description="Helical" evidence="8">
    <location>
        <begin position="374"/>
        <end position="395"/>
    </location>
</feature>
<dbReference type="PANTHER" id="PTHR47019:SF1">
    <property type="entry name" value="LIPID II FLIPPASE MURJ"/>
    <property type="match status" value="1"/>
</dbReference>
<feature type="transmembrane region" description="Helical" evidence="8">
    <location>
        <begin position="341"/>
        <end position="362"/>
    </location>
</feature>
<evidence type="ECO:0000256" key="5">
    <source>
        <dbReference type="ARBA" id="ARBA00022984"/>
    </source>
</evidence>
<comment type="caution">
    <text evidence="9">The sequence shown here is derived from an EMBL/GenBank/DDBJ whole genome shotgun (WGS) entry which is preliminary data.</text>
</comment>
<keyword evidence="5" id="KW-0573">Peptidoglycan synthesis</keyword>
<feature type="transmembrane region" description="Helical" evidence="8">
    <location>
        <begin position="468"/>
        <end position="489"/>
    </location>
</feature>
<feature type="transmembrane region" description="Helical" evidence="8">
    <location>
        <begin position="27"/>
        <end position="45"/>
    </location>
</feature>
<evidence type="ECO:0000313" key="9">
    <source>
        <dbReference type="EMBL" id="RYC74008.1"/>
    </source>
</evidence>
<keyword evidence="2" id="KW-1003">Cell membrane</keyword>
<feature type="transmembrane region" description="Helical" evidence="8">
    <location>
        <begin position="217"/>
        <end position="244"/>
    </location>
</feature>
<keyword evidence="7 8" id="KW-0472">Membrane</keyword>
<evidence type="ECO:0000256" key="8">
    <source>
        <dbReference type="SAM" id="Phobius"/>
    </source>
</evidence>
<evidence type="ECO:0000256" key="3">
    <source>
        <dbReference type="ARBA" id="ARBA00022692"/>
    </source>
</evidence>
<keyword evidence="6 8" id="KW-1133">Transmembrane helix</keyword>
<evidence type="ECO:0000256" key="7">
    <source>
        <dbReference type="ARBA" id="ARBA00023136"/>
    </source>
</evidence>
<evidence type="ECO:0000256" key="1">
    <source>
        <dbReference type="ARBA" id="ARBA00004651"/>
    </source>
</evidence>
<feature type="transmembrane region" description="Helical" evidence="8">
    <location>
        <begin position="180"/>
        <end position="205"/>
    </location>
</feature>
<name>A0ABY0FKP9_9BACT</name>
<evidence type="ECO:0000256" key="6">
    <source>
        <dbReference type="ARBA" id="ARBA00022989"/>
    </source>
</evidence>
<keyword evidence="10" id="KW-1185">Reference proteome</keyword>
<evidence type="ECO:0000256" key="4">
    <source>
        <dbReference type="ARBA" id="ARBA00022960"/>
    </source>
</evidence>
<reference evidence="9 10" key="2">
    <citation type="journal article" date="2020" name="Cell Rep.">
        <title>Acquisition and Adaptation of Ultra-small Parasitic Reduced Genome Bacteria to Mammalian Hosts.</title>
        <authorList>
            <person name="McLean J.S."/>
            <person name="Bor B."/>
            <person name="Kerns K.A."/>
            <person name="Liu Q."/>
            <person name="To T.T."/>
            <person name="Solden L."/>
            <person name="Hendrickson E.L."/>
            <person name="Wrighton K."/>
            <person name="Shi W."/>
            <person name="He X."/>
        </authorList>
    </citation>
    <scope>NUCLEOTIDE SEQUENCE [LARGE SCALE GENOMIC DNA]</scope>
    <source>
        <strain evidence="9 10">TM7_KMM_G3_1_HOT_351</strain>
    </source>
</reference>
<organism evidence="9 10">
    <name type="scientific">Candidatus Nanosyncoccus nanoralicus</name>
    <dbReference type="NCBI Taxonomy" id="2171996"/>
    <lineage>
        <taxon>Bacteria</taxon>
        <taxon>Candidatus Saccharimonadota</taxon>
        <taxon>Candidatus Nanosyncoccalia</taxon>
        <taxon>Candidatus Nanosyncoccales</taxon>
        <taxon>Candidatus Nanosyncoccaceae</taxon>
        <taxon>Candidatus Nanosyncoccus</taxon>
    </lineage>
</organism>
<dbReference type="EMBL" id="PRLL01000001">
    <property type="protein sequence ID" value="RYC74008.1"/>
    <property type="molecule type" value="Genomic_DNA"/>
</dbReference>
<feature type="transmembrane region" description="Helical" evidence="8">
    <location>
        <begin position="437"/>
        <end position="456"/>
    </location>
</feature>
<feature type="transmembrane region" description="Helical" evidence="8">
    <location>
        <begin position="65"/>
        <end position="89"/>
    </location>
</feature>
<feature type="transmembrane region" description="Helical" evidence="8">
    <location>
        <begin position="407"/>
        <end position="431"/>
    </location>
</feature>
<feature type="transmembrane region" description="Helical" evidence="8">
    <location>
        <begin position="509"/>
        <end position="529"/>
    </location>
</feature>
<dbReference type="Proteomes" id="UP001191004">
    <property type="component" value="Unassembled WGS sequence"/>
</dbReference>
<sequence>MYNKYKMKKFQFRSVVAMANSKLSVKYAAILLSFSTLISALLGIFRDRLLNSYYLDTYPTGIDAYTAAFTIPDFMFFVLTSGALAVSFIPVFNQRLVSGNKKSAWELSSSILNLMAIVTLISSILIMVFADPLVRFIVGPGLDESGTTLAINMMRVIAINPFLFSIATVLNSIQQAVGRFVFFSLAPALYNVGILIGITVFTNGINLFGLQLFEGGIMGVAIGVVFGAILQIFISLIGLFGLGFDYQFKIYWKNLGFKTVLKLLPARSLDQGIDYVYSILATNLSSRMGKGALRSFQQANSLHQMPVNLIGVAISTAFFPKLTEETNNEDTTKFDDVFRRALRMIIWISLPVSVIAYFARGYVVSFVKNGGQPIIASVLGSLVLAIFAQSIFHIASRGFYARQDTKTPFVVSIIAVGFTMILSIIFSVIGLGPDGLGWAQSIGAVLEILILLFLLQKKSRQNLLNKDFWTAFIRMLIATIVTSISAYILTKLLPLRATDNSVFVTIPKFFVISLASLGIYGAASFLLDLEEVQPFFEKLNKILFRNLRPKDK</sequence>
<keyword evidence="3 8" id="KW-0812">Transmembrane</keyword>
<dbReference type="InterPro" id="IPR004268">
    <property type="entry name" value="MurJ"/>
</dbReference>
<feature type="transmembrane region" description="Helical" evidence="8">
    <location>
        <begin position="110"/>
        <end position="130"/>
    </location>
</feature>
<dbReference type="InterPro" id="IPR051050">
    <property type="entry name" value="Lipid_II_flippase_MurJ/MviN"/>
</dbReference>
<dbReference type="PRINTS" id="PR01806">
    <property type="entry name" value="VIRFACTRMVIN"/>
</dbReference>
<accession>A0ABY0FKP9</accession>
<keyword evidence="4" id="KW-0133">Cell shape</keyword>
<evidence type="ECO:0000313" key="10">
    <source>
        <dbReference type="Proteomes" id="UP001191004"/>
    </source>
</evidence>
<evidence type="ECO:0000256" key="2">
    <source>
        <dbReference type="ARBA" id="ARBA00022475"/>
    </source>
</evidence>
<protein>
    <submittedName>
        <fullName evidence="9">Lipid II flippase MurJ</fullName>
    </submittedName>
</protein>
<comment type="subcellular location">
    <subcellularLocation>
        <location evidence="1">Cell membrane</location>
        <topology evidence="1">Multi-pass membrane protein</topology>
    </subcellularLocation>
</comment>
<gene>
    <name evidence="9" type="primary">murJ</name>
    <name evidence="9" type="ORF">G3KMM_00051</name>
</gene>
<dbReference type="PANTHER" id="PTHR47019">
    <property type="entry name" value="LIPID II FLIPPASE MURJ"/>
    <property type="match status" value="1"/>
</dbReference>
<feature type="transmembrane region" description="Helical" evidence="8">
    <location>
        <begin position="150"/>
        <end position="173"/>
    </location>
</feature>